<feature type="transmembrane region" description="Helical" evidence="1">
    <location>
        <begin position="20"/>
        <end position="42"/>
    </location>
</feature>
<dbReference type="RefSeq" id="WP_200390689.1">
    <property type="nucleotide sequence ID" value="NZ_JAENIO010000007.1"/>
</dbReference>
<proteinExistence type="predicted"/>
<evidence type="ECO:0000313" key="2">
    <source>
        <dbReference type="EMBL" id="MBK1833255.1"/>
    </source>
</evidence>
<reference evidence="2" key="1">
    <citation type="submission" date="2021-01" db="EMBL/GenBank/DDBJ databases">
        <title>Modified the classification status of verrucomicrobia.</title>
        <authorList>
            <person name="Feng X."/>
        </authorList>
    </citation>
    <scope>NUCLEOTIDE SEQUENCE</scope>
    <source>
        <strain evidence="2">KCTC 12986</strain>
    </source>
</reference>
<keyword evidence="1" id="KW-0812">Transmembrane</keyword>
<protein>
    <submittedName>
        <fullName evidence="2">Prepilin-type N-terminal cleavage/methylation domain-containing protein</fullName>
    </submittedName>
</protein>
<keyword evidence="1" id="KW-1133">Transmembrane helix</keyword>
<dbReference type="NCBIfam" id="TIGR02532">
    <property type="entry name" value="IV_pilin_GFxxxE"/>
    <property type="match status" value="1"/>
</dbReference>
<keyword evidence="3" id="KW-1185">Reference proteome</keyword>
<dbReference type="PROSITE" id="PS00409">
    <property type="entry name" value="PROKAR_NTER_METHYL"/>
    <property type="match status" value="1"/>
</dbReference>
<evidence type="ECO:0000313" key="3">
    <source>
        <dbReference type="Proteomes" id="UP000604083"/>
    </source>
</evidence>
<dbReference type="SUPFAM" id="SSF54523">
    <property type="entry name" value="Pili subunits"/>
    <property type="match status" value="1"/>
</dbReference>
<dbReference type="AlphaFoldDB" id="A0A934VLU4"/>
<dbReference type="Pfam" id="PF07963">
    <property type="entry name" value="N_methyl"/>
    <property type="match status" value="1"/>
</dbReference>
<dbReference type="InterPro" id="IPR045584">
    <property type="entry name" value="Pilin-like"/>
</dbReference>
<name>A0A934VLU4_9BACT</name>
<sequence>MKTFPTSSQSSRKGFTLVELLVALAVTAIIISMLVTITATALDGYATSRNQVKAAREAKAAFDQMARDLESLVVRSGNDFQWLWISTERNPPGPNGNPSPNASRAVFFTAATDRYDGDLNSSQDRGGDVSTVGYRLLYRDPVSDTDNEDFASFILYRQLINPDETFENLLGQEDLEQAYRAYETAESDPENFVCENIYEFSLSFVIEYTENNVTRTERVLVVNSGGSDTVDDFRLSGNGILADNDSDAPYANGRIVAADLSLTVINNSALETLRNGSMPQGAKQQLLEKNSHYFSKTILLPQP</sequence>
<organism evidence="2 3">
    <name type="scientific">Roseibacillus ishigakijimensis</name>
    <dbReference type="NCBI Taxonomy" id="454146"/>
    <lineage>
        <taxon>Bacteria</taxon>
        <taxon>Pseudomonadati</taxon>
        <taxon>Verrucomicrobiota</taxon>
        <taxon>Verrucomicrobiia</taxon>
        <taxon>Verrucomicrobiales</taxon>
        <taxon>Verrucomicrobiaceae</taxon>
        <taxon>Roseibacillus</taxon>
    </lineage>
</organism>
<dbReference type="InterPro" id="IPR012902">
    <property type="entry name" value="N_methyl_site"/>
</dbReference>
<dbReference type="Proteomes" id="UP000604083">
    <property type="component" value="Unassembled WGS sequence"/>
</dbReference>
<accession>A0A934VLU4</accession>
<comment type="caution">
    <text evidence="2">The sequence shown here is derived from an EMBL/GenBank/DDBJ whole genome shotgun (WGS) entry which is preliminary data.</text>
</comment>
<evidence type="ECO:0000256" key="1">
    <source>
        <dbReference type="SAM" id="Phobius"/>
    </source>
</evidence>
<keyword evidence="1" id="KW-0472">Membrane</keyword>
<dbReference type="EMBL" id="JAENIO010000007">
    <property type="protein sequence ID" value="MBK1833255.1"/>
    <property type="molecule type" value="Genomic_DNA"/>
</dbReference>
<gene>
    <name evidence="2" type="ORF">JIN78_04210</name>
</gene>